<evidence type="ECO:0000313" key="2">
    <source>
        <dbReference type="Proteomes" id="UP000029492"/>
    </source>
</evidence>
<dbReference type="KEGG" id="mor:MOC_4556"/>
<dbReference type="Proteomes" id="UP000029492">
    <property type="component" value="Chromosome"/>
</dbReference>
<evidence type="ECO:0000313" key="1">
    <source>
        <dbReference type="EMBL" id="AIQ92311.1"/>
    </source>
</evidence>
<dbReference type="STRING" id="693986.MOC_4556"/>
<accession>A0A089NWK8</accession>
<name>A0A089NWK8_9HYPH</name>
<dbReference type="AlphaFoldDB" id="A0A089NWK8"/>
<dbReference type="HOGENOM" id="CLU_3201948_0_0_5"/>
<organism evidence="1 2">
    <name type="scientific">Methylobacterium oryzae CBMB20</name>
    <dbReference type="NCBI Taxonomy" id="693986"/>
    <lineage>
        <taxon>Bacteria</taxon>
        <taxon>Pseudomonadati</taxon>
        <taxon>Pseudomonadota</taxon>
        <taxon>Alphaproteobacteria</taxon>
        <taxon>Hyphomicrobiales</taxon>
        <taxon>Methylobacteriaceae</taxon>
        <taxon>Methylobacterium</taxon>
    </lineage>
</organism>
<sequence>MRACTMKRQQCACLLGRQIVLFDFEHPLLVVWRVSSTLAGCPLEG</sequence>
<gene>
    <name evidence="1" type="ORF">MOC_4556</name>
</gene>
<proteinExistence type="predicted"/>
<dbReference type="EMBL" id="CP003811">
    <property type="protein sequence ID" value="AIQ92311.1"/>
    <property type="molecule type" value="Genomic_DNA"/>
</dbReference>
<protein>
    <submittedName>
        <fullName evidence="1">Protein of unassigned function</fullName>
    </submittedName>
</protein>
<keyword evidence="2" id="KW-1185">Reference proteome</keyword>
<reference evidence="1 2" key="1">
    <citation type="journal article" date="2014" name="PLoS ONE">
        <title>Genome Information of Methylobacterium oryzae, a Plant-Probiotic Methylotroph in the Phyllosphere.</title>
        <authorList>
            <person name="Kwak M.J."/>
            <person name="Jeong H."/>
            <person name="Madhaiyan M."/>
            <person name="Lee Y."/>
            <person name="Sa T.M."/>
            <person name="Oh T.K."/>
            <person name="Kim J.F."/>
        </authorList>
    </citation>
    <scope>NUCLEOTIDE SEQUENCE [LARGE SCALE GENOMIC DNA]</scope>
    <source>
        <strain evidence="1 2">CBMB20</strain>
    </source>
</reference>